<dbReference type="AlphaFoldDB" id="A0A382X8H9"/>
<proteinExistence type="predicted"/>
<protein>
    <submittedName>
        <fullName evidence="1">Uncharacterized protein</fullName>
    </submittedName>
</protein>
<reference evidence="1" key="1">
    <citation type="submission" date="2018-05" db="EMBL/GenBank/DDBJ databases">
        <authorList>
            <person name="Lanie J.A."/>
            <person name="Ng W.-L."/>
            <person name="Kazmierczak K.M."/>
            <person name="Andrzejewski T.M."/>
            <person name="Davidsen T.M."/>
            <person name="Wayne K.J."/>
            <person name="Tettelin H."/>
            <person name="Glass J.I."/>
            <person name="Rusch D."/>
            <person name="Podicherti R."/>
            <person name="Tsui H.-C.T."/>
            <person name="Winkler M.E."/>
        </authorList>
    </citation>
    <scope>NUCLEOTIDE SEQUENCE</scope>
</reference>
<dbReference type="EMBL" id="UINC01165299">
    <property type="protein sequence ID" value="SVD66611.1"/>
    <property type="molecule type" value="Genomic_DNA"/>
</dbReference>
<accession>A0A382X8H9</accession>
<feature type="non-terminal residue" evidence="1">
    <location>
        <position position="1"/>
    </location>
</feature>
<sequence>VAARLPYRPLGPFPESPSTDLLGGLIGIEIHRRQDLFYLPAGRVVDQDSPIWALKDEEASRSDRRSGRLVYGSCQICPP</sequence>
<evidence type="ECO:0000313" key="1">
    <source>
        <dbReference type="EMBL" id="SVD66611.1"/>
    </source>
</evidence>
<name>A0A382X8H9_9ZZZZ</name>
<organism evidence="1">
    <name type="scientific">marine metagenome</name>
    <dbReference type="NCBI Taxonomy" id="408172"/>
    <lineage>
        <taxon>unclassified sequences</taxon>
        <taxon>metagenomes</taxon>
        <taxon>ecological metagenomes</taxon>
    </lineage>
</organism>
<gene>
    <name evidence="1" type="ORF">METZ01_LOCUS419465</name>
</gene>
<feature type="non-terminal residue" evidence="1">
    <location>
        <position position="79"/>
    </location>
</feature>